<evidence type="ECO:0000256" key="1">
    <source>
        <dbReference type="ARBA" id="ARBA00004123"/>
    </source>
</evidence>
<comment type="function">
    <text evidence="7">Involved in signal transduction through the Wnt pathway.</text>
</comment>
<dbReference type="Gene3D" id="3.30.40.10">
    <property type="entry name" value="Zinc/RING finger domain, C3HC4 (zinc finger)"/>
    <property type="match status" value="1"/>
</dbReference>
<sequence length="169" mass="18263">MCAQRLEPVETCSPVDHASIGILKSPDTLRAPGVPQQSDDRETVSLSNPFDDPLPVARHSTNGAVPPSAPLGPGMAYAPPPYHHSMFAHHATNNAPPIHYCDGCRREIKDDEQGIQCTAAGQGCNNWFHQECSGLTPDAFAMIQNEPLADWVCSTCNNSKSIEYVRGNP</sequence>
<dbReference type="WBParaSite" id="PSAMB.scaffold3554size17824.g21875.t1">
    <property type="protein sequence ID" value="PSAMB.scaffold3554size17824.g21875.t1"/>
    <property type="gene ID" value="PSAMB.scaffold3554size17824.g21875"/>
</dbReference>
<dbReference type="AlphaFoldDB" id="A0A914WBM5"/>
<keyword evidence="6" id="KW-0539">Nucleus</keyword>
<proteinExistence type="predicted"/>
<dbReference type="PROSITE" id="PS50016">
    <property type="entry name" value="ZF_PHD_2"/>
    <property type="match status" value="1"/>
</dbReference>
<dbReference type="Proteomes" id="UP000887566">
    <property type="component" value="Unplaced"/>
</dbReference>
<evidence type="ECO:0000256" key="2">
    <source>
        <dbReference type="ARBA" id="ARBA00022687"/>
    </source>
</evidence>
<keyword evidence="3" id="KW-0479">Metal-binding</keyword>
<dbReference type="Pfam" id="PF00628">
    <property type="entry name" value="PHD"/>
    <property type="match status" value="1"/>
</dbReference>
<dbReference type="GO" id="GO:0008270">
    <property type="term" value="F:zinc ion binding"/>
    <property type="evidence" value="ECO:0007669"/>
    <property type="project" value="UniProtKB-KW"/>
</dbReference>
<dbReference type="GO" id="GO:0005634">
    <property type="term" value="C:nucleus"/>
    <property type="evidence" value="ECO:0007669"/>
    <property type="project" value="UniProtKB-SubCell"/>
</dbReference>
<evidence type="ECO:0000259" key="10">
    <source>
        <dbReference type="PROSITE" id="PS50016"/>
    </source>
</evidence>
<dbReference type="InterPro" id="IPR011011">
    <property type="entry name" value="Znf_FYVE_PHD"/>
</dbReference>
<feature type="domain" description="PHD-type" evidence="10">
    <location>
        <begin position="98"/>
        <end position="159"/>
    </location>
</feature>
<evidence type="ECO:0000313" key="11">
    <source>
        <dbReference type="Proteomes" id="UP000887566"/>
    </source>
</evidence>
<dbReference type="InterPro" id="IPR013083">
    <property type="entry name" value="Znf_RING/FYVE/PHD"/>
</dbReference>
<dbReference type="InterPro" id="IPR052475">
    <property type="entry name" value="Wnt_Signal_Transd_Protein"/>
</dbReference>
<dbReference type="SUPFAM" id="SSF57903">
    <property type="entry name" value="FYVE/PHD zinc finger"/>
    <property type="match status" value="1"/>
</dbReference>
<dbReference type="PANTHER" id="PTHR23194">
    <property type="entry name" value="PYGOPUS"/>
    <property type="match status" value="1"/>
</dbReference>
<evidence type="ECO:0000256" key="5">
    <source>
        <dbReference type="ARBA" id="ARBA00022833"/>
    </source>
</evidence>
<keyword evidence="5" id="KW-0862">Zinc</keyword>
<protein>
    <submittedName>
        <fullName evidence="12">PHD-type domain-containing protein</fullName>
    </submittedName>
</protein>
<dbReference type="InterPro" id="IPR019787">
    <property type="entry name" value="Znf_PHD-finger"/>
</dbReference>
<evidence type="ECO:0000313" key="12">
    <source>
        <dbReference type="WBParaSite" id="PSAMB.scaffold3554size17824.g21875.t1"/>
    </source>
</evidence>
<evidence type="ECO:0000256" key="7">
    <source>
        <dbReference type="ARBA" id="ARBA00037400"/>
    </source>
</evidence>
<feature type="region of interest" description="Disordered" evidence="9">
    <location>
        <begin position="25"/>
        <end position="66"/>
    </location>
</feature>
<dbReference type="SMART" id="SM00249">
    <property type="entry name" value="PHD"/>
    <property type="match status" value="1"/>
</dbReference>
<evidence type="ECO:0000256" key="4">
    <source>
        <dbReference type="ARBA" id="ARBA00022771"/>
    </source>
</evidence>
<evidence type="ECO:0000256" key="8">
    <source>
        <dbReference type="PROSITE-ProRule" id="PRU00146"/>
    </source>
</evidence>
<dbReference type="GO" id="GO:0016055">
    <property type="term" value="P:Wnt signaling pathway"/>
    <property type="evidence" value="ECO:0007669"/>
    <property type="project" value="UniProtKB-KW"/>
</dbReference>
<organism evidence="11 12">
    <name type="scientific">Plectus sambesii</name>
    <dbReference type="NCBI Taxonomy" id="2011161"/>
    <lineage>
        <taxon>Eukaryota</taxon>
        <taxon>Metazoa</taxon>
        <taxon>Ecdysozoa</taxon>
        <taxon>Nematoda</taxon>
        <taxon>Chromadorea</taxon>
        <taxon>Plectida</taxon>
        <taxon>Plectina</taxon>
        <taxon>Plectoidea</taxon>
        <taxon>Plectidae</taxon>
        <taxon>Plectus</taxon>
    </lineage>
</organism>
<evidence type="ECO:0000256" key="9">
    <source>
        <dbReference type="SAM" id="MobiDB-lite"/>
    </source>
</evidence>
<dbReference type="PANTHER" id="PTHR23194:SF16">
    <property type="entry name" value="PROTEIN PYGOPUS"/>
    <property type="match status" value="1"/>
</dbReference>
<comment type="subcellular location">
    <subcellularLocation>
        <location evidence="1">Nucleus</location>
    </subcellularLocation>
</comment>
<reference evidence="12" key="1">
    <citation type="submission" date="2022-11" db="UniProtKB">
        <authorList>
            <consortium name="WormBaseParasite"/>
        </authorList>
    </citation>
    <scope>IDENTIFICATION</scope>
</reference>
<accession>A0A914WBM5</accession>
<evidence type="ECO:0000256" key="3">
    <source>
        <dbReference type="ARBA" id="ARBA00022723"/>
    </source>
</evidence>
<keyword evidence="11" id="KW-1185">Reference proteome</keyword>
<keyword evidence="4 8" id="KW-0863">Zinc-finger</keyword>
<keyword evidence="2" id="KW-0879">Wnt signaling pathway</keyword>
<evidence type="ECO:0000256" key="6">
    <source>
        <dbReference type="ARBA" id="ARBA00023242"/>
    </source>
</evidence>
<name>A0A914WBM5_9BILA</name>
<dbReference type="InterPro" id="IPR001965">
    <property type="entry name" value="Znf_PHD"/>
</dbReference>